<reference evidence="7" key="1">
    <citation type="submission" date="2021-05" db="EMBL/GenBank/DDBJ databases">
        <title>Novel Bacillus species.</title>
        <authorList>
            <person name="Liu G."/>
        </authorList>
    </citation>
    <scope>NUCLEOTIDE SEQUENCE</scope>
    <source>
        <strain evidence="7">FJAT-49825</strain>
    </source>
</reference>
<dbReference type="Proteomes" id="UP000679749">
    <property type="component" value="Unassembled WGS sequence"/>
</dbReference>
<organism evidence="7 8">
    <name type="scientific">Neobacillus rhizophilus</name>
    <dbReference type="NCBI Taxonomy" id="2833579"/>
    <lineage>
        <taxon>Bacteria</taxon>
        <taxon>Bacillati</taxon>
        <taxon>Bacillota</taxon>
        <taxon>Bacilli</taxon>
        <taxon>Bacillales</taxon>
        <taxon>Bacillaceae</taxon>
        <taxon>Neobacillus</taxon>
    </lineage>
</organism>
<feature type="signal peptide" evidence="5">
    <location>
        <begin position="1"/>
        <end position="23"/>
    </location>
</feature>
<evidence type="ECO:0000256" key="5">
    <source>
        <dbReference type="SAM" id="SignalP"/>
    </source>
</evidence>
<dbReference type="RefSeq" id="WP_213115530.1">
    <property type="nucleotide sequence ID" value="NZ_JAGYPF010000001.1"/>
</dbReference>
<gene>
    <name evidence="7" type="ORF">KHA99_00770</name>
</gene>
<dbReference type="InterPro" id="IPR007210">
    <property type="entry name" value="ABC_Gly_betaine_transp_sub-bd"/>
</dbReference>
<evidence type="ECO:0000259" key="6">
    <source>
        <dbReference type="Pfam" id="PF04069"/>
    </source>
</evidence>
<dbReference type="PANTHER" id="PTHR47737:SF1">
    <property type="entry name" value="GLYCINE BETAINE_PROLINE BETAINE TRANSPORT SYSTEM PERMEASE PROTEIN PROW"/>
    <property type="match status" value="1"/>
</dbReference>
<evidence type="ECO:0000256" key="4">
    <source>
        <dbReference type="ARBA" id="ARBA00023136"/>
    </source>
</evidence>
<evidence type="ECO:0000256" key="1">
    <source>
        <dbReference type="ARBA" id="ARBA00004236"/>
    </source>
</evidence>
<comment type="caution">
    <text evidence="7">The sequence shown here is derived from an EMBL/GenBank/DDBJ whole genome shotgun (WGS) entry which is preliminary data.</text>
</comment>
<dbReference type="EMBL" id="JAGYPF010000001">
    <property type="protein sequence ID" value="MBS4210978.1"/>
    <property type="molecule type" value="Genomic_DNA"/>
</dbReference>
<dbReference type="GO" id="GO:0043190">
    <property type="term" value="C:ATP-binding cassette (ABC) transporter complex"/>
    <property type="evidence" value="ECO:0007669"/>
    <property type="project" value="InterPro"/>
</dbReference>
<feature type="domain" description="ABC-type glycine betaine transport system substrate-binding" evidence="6">
    <location>
        <begin position="42"/>
        <end position="283"/>
    </location>
</feature>
<comment type="subcellular location">
    <subcellularLocation>
        <location evidence="1">Cell membrane</location>
    </subcellularLocation>
</comment>
<dbReference type="Gene3D" id="3.40.190.10">
    <property type="entry name" value="Periplasmic binding protein-like II"/>
    <property type="match status" value="1"/>
</dbReference>
<accession>A0A942U1U2</accession>
<name>A0A942U1U2_9BACI</name>
<keyword evidence="2" id="KW-0813">Transport</keyword>
<dbReference type="Pfam" id="PF04069">
    <property type="entry name" value="OpuAC"/>
    <property type="match status" value="1"/>
</dbReference>
<dbReference type="PROSITE" id="PS51257">
    <property type="entry name" value="PROKAR_LIPOPROTEIN"/>
    <property type="match status" value="1"/>
</dbReference>
<keyword evidence="5" id="KW-0732">Signal</keyword>
<sequence>MKKGLLGFIIAMLLLSVVGCSSSSTSGQEKKKDAKEDKKSITITFGLTPWSSTVPPTKVASLILKDMGYTVKEMNADAGSVYTGLSRGDIDVFMDSWIPAHTPYLDKYKDSIEDTAVSYKDAATGWVVPKYLKDINSIADLKGKESEFKNEMYSIEVGTSAQKTIDEMIKAYGLNLKQVNSSEAAMLAEAMRKMAKNEPVIFFGWRPHTMFNKFDIKVLKDDKNFVPASDVHVITNKKLKETAPDAYKFLSNWSIPIDDVEEMIAKIENKEDAEKVAQEWIKNNQDKVKEMTGK</sequence>
<evidence type="ECO:0000313" key="8">
    <source>
        <dbReference type="Proteomes" id="UP000679749"/>
    </source>
</evidence>
<dbReference type="Gene3D" id="3.40.190.100">
    <property type="entry name" value="Glycine betaine-binding periplasmic protein, domain 2"/>
    <property type="match status" value="1"/>
</dbReference>
<feature type="chain" id="PRO_5037888134" evidence="5">
    <location>
        <begin position="24"/>
        <end position="294"/>
    </location>
</feature>
<evidence type="ECO:0000313" key="7">
    <source>
        <dbReference type="EMBL" id="MBS4210978.1"/>
    </source>
</evidence>
<keyword evidence="8" id="KW-1185">Reference proteome</keyword>
<protein>
    <submittedName>
        <fullName evidence="7">Glycine betaine ABC transporter substrate-binding protein</fullName>
    </submittedName>
</protein>
<dbReference type="GO" id="GO:0015871">
    <property type="term" value="P:choline transport"/>
    <property type="evidence" value="ECO:0007669"/>
    <property type="project" value="TreeGrafter"/>
</dbReference>
<dbReference type="AlphaFoldDB" id="A0A942U1U2"/>
<keyword evidence="4" id="KW-0472">Membrane</keyword>
<dbReference type="GO" id="GO:0015226">
    <property type="term" value="F:carnitine transmembrane transporter activity"/>
    <property type="evidence" value="ECO:0007669"/>
    <property type="project" value="TreeGrafter"/>
</dbReference>
<dbReference type="PANTHER" id="PTHR47737">
    <property type="entry name" value="GLYCINE BETAINE/PROLINE BETAINE TRANSPORT SYSTEM PERMEASE PROTEIN PROW"/>
    <property type="match status" value="1"/>
</dbReference>
<proteinExistence type="predicted"/>
<dbReference type="GO" id="GO:0031460">
    <property type="term" value="P:glycine betaine transport"/>
    <property type="evidence" value="ECO:0007669"/>
    <property type="project" value="TreeGrafter"/>
</dbReference>
<dbReference type="GO" id="GO:0005275">
    <property type="term" value="F:amine transmembrane transporter activity"/>
    <property type="evidence" value="ECO:0007669"/>
    <property type="project" value="TreeGrafter"/>
</dbReference>
<evidence type="ECO:0000256" key="3">
    <source>
        <dbReference type="ARBA" id="ARBA00022475"/>
    </source>
</evidence>
<dbReference type="CDD" id="cd13639">
    <property type="entry name" value="PBP2_OpuAC_like"/>
    <property type="match status" value="1"/>
</dbReference>
<dbReference type="SUPFAM" id="SSF53850">
    <property type="entry name" value="Periplasmic binding protein-like II"/>
    <property type="match status" value="1"/>
</dbReference>
<keyword evidence="3" id="KW-1003">Cell membrane</keyword>
<evidence type="ECO:0000256" key="2">
    <source>
        <dbReference type="ARBA" id="ARBA00022448"/>
    </source>
</evidence>